<dbReference type="RefSeq" id="WP_117895221.1">
    <property type="nucleotide sequence ID" value="NZ_CABJCV010000012.1"/>
</dbReference>
<accession>A0A412FZ63</accession>
<keyword evidence="3" id="KW-1185">Reference proteome</keyword>
<reference evidence="2 3" key="1">
    <citation type="submission" date="2018-08" db="EMBL/GenBank/DDBJ databases">
        <title>A genome reference for cultivated species of the human gut microbiota.</title>
        <authorList>
            <person name="Zou Y."/>
            <person name="Xue W."/>
            <person name="Luo G."/>
        </authorList>
    </citation>
    <scope>NUCLEOTIDE SEQUENCE [LARGE SCALE GENOMIC DNA]</scope>
    <source>
        <strain evidence="2 3">AF24-29</strain>
    </source>
</reference>
<protein>
    <submittedName>
        <fullName evidence="2">Uncharacterized protein</fullName>
    </submittedName>
</protein>
<evidence type="ECO:0000313" key="3">
    <source>
        <dbReference type="Proteomes" id="UP000284178"/>
    </source>
</evidence>
<dbReference type="GeneID" id="83015867"/>
<keyword evidence="1" id="KW-0472">Membrane</keyword>
<dbReference type="AlphaFoldDB" id="A0A412FZ63"/>
<gene>
    <name evidence="2" type="ORF">DWY25_10705</name>
</gene>
<organism evidence="2 3">
    <name type="scientific">Holdemania filiformis</name>
    <dbReference type="NCBI Taxonomy" id="61171"/>
    <lineage>
        <taxon>Bacteria</taxon>
        <taxon>Bacillati</taxon>
        <taxon>Bacillota</taxon>
        <taxon>Erysipelotrichia</taxon>
        <taxon>Erysipelotrichales</taxon>
        <taxon>Erysipelotrichaceae</taxon>
        <taxon>Holdemania</taxon>
    </lineage>
</organism>
<keyword evidence="1" id="KW-0812">Transmembrane</keyword>
<name>A0A412FZ63_9FIRM</name>
<comment type="caution">
    <text evidence="2">The sequence shown here is derived from an EMBL/GenBank/DDBJ whole genome shotgun (WGS) entry which is preliminary data.</text>
</comment>
<sequence length="237" mass="28096">MFILNKFCRFLCILLIIFTSLFNVFISVPRIYMTYYYWNSENILYSFNEPSDCYFNQTLPIALCSYKKHTNTDIGKIPYYYYTHHPTWSLFDFLSNTPIECTQENMIPIQSKILSYAYCQEITSGYPDIGCFIRRIGDSGEKKNLNPSHIDKNRSGIYEVKLVVHEDTFDEKDEIIMMERIIKIFPNHFQTKGCFIDYVDDNTIIEPNLEEFGSYKEKTIRSSTLSSRDSYFTNQQY</sequence>
<dbReference type="Proteomes" id="UP000284178">
    <property type="component" value="Unassembled WGS sequence"/>
</dbReference>
<evidence type="ECO:0000313" key="2">
    <source>
        <dbReference type="EMBL" id="RGR73461.1"/>
    </source>
</evidence>
<proteinExistence type="predicted"/>
<evidence type="ECO:0000256" key="1">
    <source>
        <dbReference type="SAM" id="Phobius"/>
    </source>
</evidence>
<dbReference type="EMBL" id="QRUP01000012">
    <property type="protein sequence ID" value="RGR73461.1"/>
    <property type="molecule type" value="Genomic_DNA"/>
</dbReference>
<feature type="transmembrane region" description="Helical" evidence="1">
    <location>
        <begin position="7"/>
        <end position="26"/>
    </location>
</feature>
<keyword evidence="1" id="KW-1133">Transmembrane helix</keyword>